<dbReference type="InterPro" id="IPR013196">
    <property type="entry name" value="HTH_11"/>
</dbReference>
<dbReference type="Gene3D" id="1.10.10.10">
    <property type="entry name" value="Winged helix-like DNA-binding domain superfamily/Winged helix DNA-binding domain"/>
    <property type="match status" value="1"/>
</dbReference>
<evidence type="ECO:0000259" key="3">
    <source>
        <dbReference type="PROSITE" id="PS51094"/>
    </source>
</evidence>
<protein>
    <submittedName>
        <fullName evidence="4">PTS sugar transporter subunit IIA</fullName>
    </submittedName>
</protein>
<accession>A0A9D2KKR7</accession>
<dbReference type="InterPro" id="IPR036390">
    <property type="entry name" value="WH_DNA-bd_sf"/>
</dbReference>
<reference evidence="4" key="2">
    <citation type="submission" date="2021-04" db="EMBL/GenBank/DDBJ databases">
        <authorList>
            <person name="Gilroy R."/>
        </authorList>
    </citation>
    <scope>NUCLEOTIDE SEQUENCE</scope>
    <source>
        <strain evidence="4">ChiSjej2B20-11307</strain>
    </source>
</reference>
<keyword evidence="4" id="KW-0813">Transport</keyword>
<reference evidence="4" key="1">
    <citation type="journal article" date="2021" name="PeerJ">
        <title>Extensive microbial diversity within the chicken gut microbiome revealed by metagenomics and culture.</title>
        <authorList>
            <person name="Gilroy R."/>
            <person name="Ravi A."/>
            <person name="Getino M."/>
            <person name="Pursley I."/>
            <person name="Horton D.L."/>
            <person name="Alikhan N.F."/>
            <person name="Baker D."/>
            <person name="Gharbi K."/>
            <person name="Hall N."/>
            <person name="Watson M."/>
            <person name="Adriaenssens E.M."/>
            <person name="Foster-Nyarko E."/>
            <person name="Jarju S."/>
            <person name="Secka A."/>
            <person name="Antonio M."/>
            <person name="Oren A."/>
            <person name="Chaudhuri R.R."/>
            <person name="La Ragione R."/>
            <person name="Hildebrand F."/>
            <person name="Pallen M.J."/>
        </authorList>
    </citation>
    <scope>NUCLEOTIDE SEQUENCE</scope>
    <source>
        <strain evidence="4">ChiSjej2B20-11307</strain>
    </source>
</reference>
<dbReference type="PANTHER" id="PTHR30185:SF18">
    <property type="entry name" value="TRANSCRIPTIONAL REGULATOR MTLR"/>
    <property type="match status" value="1"/>
</dbReference>
<evidence type="ECO:0000313" key="5">
    <source>
        <dbReference type="Proteomes" id="UP000824223"/>
    </source>
</evidence>
<dbReference type="CDD" id="cd00211">
    <property type="entry name" value="PTS_IIA_fru"/>
    <property type="match status" value="1"/>
</dbReference>
<dbReference type="Proteomes" id="UP000824223">
    <property type="component" value="Unassembled WGS sequence"/>
</dbReference>
<sequence length="698" mass="80811">MLKSRAIYILRQLMQKKEGFFLPDLAFQLDIRPRTVRYELDEIDCFLTENGVPRLERKNKAGICFVGTEEQKAKIEKLLKNSGAYTRVLSQRERLFDIFYRLLTTKEYVTSYEIAEKIDVSRSTVINDLSKIKKHYPHRSAEIQTVAHYGVKITGDETDIRNSVVYFLQSYIKIEEAMRIIKNTSSGQGGKEDNPLFYIFRDISYEQVDSCIKKIECRTKKVYPDNIYIYLFFSLSVMMLRISKYSHGGKGGCEKESLFRGEERTLQLVIEDIEKTMKVPLADTDAVYIAQVLNYALHYENLAHKNINYIDQQVVMLEFIDYVGRKLDVEFIKDEILIDALNEYICTVLNNGAKTQAYKRDAFSRFPELLINILPVVEEAIPIMEKGSGIRFSENGKEYIAFAFLEALQRQRSFSKQKEDVLVVCASGQLTSRLMNYWLNVMFEVNVIDIIPYNQLERYIQKTKTEVLIISTIPLDIGQYVKVNPILTSEDVDILKKYLPTRVVDYDIAAAVMNVVSEHCRIKDYKLLYDDILNVLGLGEYKKHVEKPLLEEVIIPDNILLDAECADWREAVVTAGEMLMKNGYIQKEYIDDILETLSEKREYVVISRGIALPHARSFNHVNRIGMSLLRLKRPVYFGNRGNDPVEFVFCFCTTDNKSHLEALRQFNIMISDSSVMDALRMAEAKEDVVRIIKTLSRK</sequence>
<keyword evidence="4" id="KW-0762">Sugar transport</keyword>
<dbReference type="InterPro" id="IPR036388">
    <property type="entry name" value="WH-like_DNA-bd_sf"/>
</dbReference>
<keyword evidence="1" id="KW-0805">Transcription regulation</keyword>
<name>A0A9D2KKR7_9FIRM</name>
<dbReference type="AlphaFoldDB" id="A0A9D2KKR7"/>
<evidence type="ECO:0000256" key="2">
    <source>
        <dbReference type="ARBA" id="ARBA00023163"/>
    </source>
</evidence>
<keyword evidence="2" id="KW-0804">Transcription</keyword>
<dbReference type="PROSITE" id="PS51094">
    <property type="entry name" value="PTS_EIIA_TYPE_2"/>
    <property type="match status" value="1"/>
</dbReference>
<dbReference type="CDD" id="cd05568">
    <property type="entry name" value="PTS_IIB_bgl_like"/>
    <property type="match status" value="1"/>
</dbReference>
<dbReference type="Gene3D" id="3.40.930.10">
    <property type="entry name" value="Mannitol-specific EII, Chain A"/>
    <property type="match status" value="1"/>
</dbReference>
<dbReference type="InterPro" id="IPR050661">
    <property type="entry name" value="BglG_antiterminators"/>
</dbReference>
<gene>
    <name evidence="4" type="ORF">H9798_06030</name>
</gene>
<evidence type="ECO:0000313" key="4">
    <source>
        <dbReference type="EMBL" id="HJA06693.1"/>
    </source>
</evidence>
<dbReference type="InterPro" id="IPR002178">
    <property type="entry name" value="PTS_EIIA_type-2_dom"/>
</dbReference>
<comment type="caution">
    <text evidence="4">The sequence shown here is derived from an EMBL/GenBank/DDBJ whole genome shotgun (WGS) entry which is preliminary data.</text>
</comment>
<dbReference type="SUPFAM" id="SSF46785">
    <property type="entry name" value="Winged helix' DNA-binding domain"/>
    <property type="match status" value="1"/>
</dbReference>
<dbReference type="InterPro" id="IPR016152">
    <property type="entry name" value="PTrfase/Anion_transptr"/>
</dbReference>
<dbReference type="SUPFAM" id="SSF55804">
    <property type="entry name" value="Phoshotransferase/anion transport protein"/>
    <property type="match status" value="1"/>
</dbReference>
<dbReference type="PANTHER" id="PTHR30185">
    <property type="entry name" value="CRYPTIC BETA-GLUCOSIDE BGL OPERON ANTITERMINATOR"/>
    <property type="match status" value="1"/>
</dbReference>
<dbReference type="EMBL" id="DXAK01000030">
    <property type="protein sequence ID" value="HJA06693.1"/>
    <property type="molecule type" value="Genomic_DNA"/>
</dbReference>
<proteinExistence type="predicted"/>
<feature type="domain" description="PTS EIIA type-2" evidence="3">
    <location>
        <begin position="552"/>
        <end position="695"/>
    </location>
</feature>
<dbReference type="Pfam" id="PF00359">
    <property type="entry name" value="PTS_EIIA_2"/>
    <property type="match status" value="1"/>
</dbReference>
<dbReference type="Pfam" id="PF08279">
    <property type="entry name" value="HTH_11"/>
    <property type="match status" value="1"/>
</dbReference>
<evidence type="ECO:0000256" key="1">
    <source>
        <dbReference type="ARBA" id="ARBA00023015"/>
    </source>
</evidence>
<organism evidence="4 5">
    <name type="scientific">Candidatus Mediterraneibacter pullicola</name>
    <dbReference type="NCBI Taxonomy" id="2838682"/>
    <lineage>
        <taxon>Bacteria</taxon>
        <taxon>Bacillati</taxon>
        <taxon>Bacillota</taxon>
        <taxon>Clostridia</taxon>
        <taxon>Lachnospirales</taxon>
        <taxon>Lachnospiraceae</taxon>
        <taxon>Mediterraneibacter</taxon>
    </lineage>
</organism>